<dbReference type="Proteomes" id="UP001321473">
    <property type="component" value="Unassembled WGS sequence"/>
</dbReference>
<feature type="region of interest" description="Disordered" evidence="1">
    <location>
        <begin position="1"/>
        <end position="50"/>
    </location>
</feature>
<evidence type="ECO:0000313" key="2">
    <source>
        <dbReference type="EMBL" id="KAK8775005.1"/>
    </source>
</evidence>
<reference evidence="2 3" key="1">
    <citation type="journal article" date="2023" name="Arcadia Sci">
        <title>De novo assembly of a long-read Amblyomma americanum tick genome.</title>
        <authorList>
            <person name="Chou S."/>
            <person name="Poskanzer K.E."/>
            <person name="Rollins M."/>
            <person name="Thuy-Boun P.S."/>
        </authorList>
    </citation>
    <scope>NUCLEOTIDE SEQUENCE [LARGE SCALE GENOMIC DNA]</scope>
    <source>
        <strain evidence="2">F_SG_1</strain>
        <tissue evidence="2">Salivary glands</tissue>
    </source>
</reference>
<proteinExistence type="predicted"/>
<dbReference type="EMBL" id="JARKHS020014707">
    <property type="protein sequence ID" value="KAK8775005.1"/>
    <property type="molecule type" value="Genomic_DNA"/>
</dbReference>
<feature type="compositionally biased region" description="Polar residues" evidence="1">
    <location>
        <begin position="17"/>
        <end position="27"/>
    </location>
</feature>
<protein>
    <submittedName>
        <fullName evidence="2">Uncharacterized protein</fullName>
    </submittedName>
</protein>
<keyword evidence="3" id="KW-1185">Reference proteome</keyword>
<evidence type="ECO:0000256" key="1">
    <source>
        <dbReference type="SAM" id="MobiDB-lite"/>
    </source>
</evidence>
<sequence>MEDTERYQAAGSHVHQEQQPLSTNGSPMFSGEPRHILHTTTSKTGNLGRAKDMDAVSATKREALHSASASGRYLGQEVAVRGVHMKNQRFFDCRSGTPVLDSVL</sequence>
<comment type="caution">
    <text evidence="2">The sequence shown here is derived from an EMBL/GenBank/DDBJ whole genome shotgun (WGS) entry which is preliminary data.</text>
</comment>
<organism evidence="2 3">
    <name type="scientific">Amblyomma americanum</name>
    <name type="common">Lone star tick</name>
    <dbReference type="NCBI Taxonomy" id="6943"/>
    <lineage>
        <taxon>Eukaryota</taxon>
        <taxon>Metazoa</taxon>
        <taxon>Ecdysozoa</taxon>
        <taxon>Arthropoda</taxon>
        <taxon>Chelicerata</taxon>
        <taxon>Arachnida</taxon>
        <taxon>Acari</taxon>
        <taxon>Parasitiformes</taxon>
        <taxon>Ixodida</taxon>
        <taxon>Ixodoidea</taxon>
        <taxon>Ixodidae</taxon>
        <taxon>Amblyomminae</taxon>
        <taxon>Amblyomma</taxon>
    </lineage>
</organism>
<gene>
    <name evidence="2" type="ORF">V5799_010461</name>
</gene>
<name>A0AAQ4EJM1_AMBAM</name>
<evidence type="ECO:0000313" key="3">
    <source>
        <dbReference type="Proteomes" id="UP001321473"/>
    </source>
</evidence>
<dbReference type="AlphaFoldDB" id="A0AAQ4EJM1"/>
<accession>A0AAQ4EJM1</accession>